<accession>A0ABP0V6M2</accession>
<keyword evidence="3" id="KW-1185">Reference proteome</keyword>
<dbReference type="PANTHER" id="PTHR36059:SF2">
    <property type="entry name" value="OS02G0175800 PROTEIN"/>
    <property type="match status" value="1"/>
</dbReference>
<proteinExistence type="predicted"/>
<dbReference type="EMBL" id="OZ019901">
    <property type="protein sequence ID" value="CAK9237340.1"/>
    <property type="molecule type" value="Genomic_DNA"/>
</dbReference>
<name>A0ABP0V6M2_9BRYO</name>
<keyword evidence="1" id="KW-0175">Coiled coil</keyword>
<dbReference type="PANTHER" id="PTHR36059">
    <property type="entry name" value="OS02G0175800 PROTEIN"/>
    <property type="match status" value="1"/>
</dbReference>
<evidence type="ECO:0000313" key="3">
    <source>
        <dbReference type="Proteomes" id="UP001497512"/>
    </source>
</evidence>
<protein>
    <submittedName>
        <fullName evidence="2">Uncharacterized protein</fullName>
    </submittedName>
</protein>
<gene>
    <name evidence="2" type="ORF">CSSPTR1EN2_LOCUS23654</name>
</gene>
<sequence>MSRFERWIRAEPIATGLRELADVRAKDVSGFMRENFSPNAVVSRARAWRNGYRENYIDTDSIQPLYDALLTIGLLSYAMAWSIEIRHLRAIQELRRLQEEQQKQQAQQQQQQTEHH</sequence>
<feature type="coiled-coil region" evidence="1">
    <location>
        <begin position="87"/>
        <end position="116"/>
    </location>
</feature>
<reference evidence="2" key="1">
    <citation type="submission" date="2024-02" db="EMBL/GenBank/DDBJ databases">
        <authorList>
            <consortium name="ELIXIR-Norway"/>
            <consortium name="Elixir Norway"/>
        </authorList>
    </citation>
    <scope>NUCLEOTIDE SEQUENCE</scope>
</reference>
<evidence type="ECO:0000256" key="1">
    <source>
        <dbReference type="SAM" id="Coils"/>
    </source>
</evidence>
<dbReference type="Proteomes" id="UP001497512">
    <property type="component" value="Chromosome 9"/>
</dbReference>
<evidence type="ECO:0000313" key="2">
    <source>
        <dbReference type="EMBL" id="CAK9237340.1"/>
    </source>
</evidence>
<organism evidence="2 3">
    <name type="scientific">Sphagnum troendelagicum</name>
    <dbReference type="NCBI Taxonomy" id="128251"/>
    <lineage>
        <taxon>Eukaryota</taxon>
        <taxon>Viridiplantae</taxon>
        <taxon>Streptophyta</taxon>
        <taxon>Embryophyta</taxon>
        <taxon>Bryophyta</taxon>
        <taxon>Sphagnophytina</taxon>
        <taxon>Sphagnopsida</taxon>
        <taxon>Sphagnales</taxon>
        <taxon>Sphagnaceae</taxon>
        <taxon>Sphagnum</taxon>
    </lineage>
</organism>